<dbReference type="EnsemblPlants" id="LPERR10G02440.1">
    <property type="protein sequence ID" value="LPERR10G02440.1"/>
    <property type="gene ID" value="LPERR10G02440"/>
</dbReference>
<feature type="compositionally biased region" description="Basic and acidic residues" evidence="10">
    <location>
        <begin position="964"/>
        <end position="981"/>
    </location>
</feature>
<sequence>MTTNPFPVRKNTRRDRPSSSPSIPNPTPTCRLLSCCGAAKSTKQPNQSPTTAAASASDSGDLLRLRLPLRRQSSPIWGRTTLKAFKWPWRGKSSQLSARLLSDIPPEIELSDYQRLPISVNECSSGLPHGEKSREEVIPDLDIFFERLYEYFCAKGLRCIITKWIIEILNVTFMVCCIGFFFLFVDWAALADLKCGVEALESGVKPCDLMKLIKDHPLVPFTFTKLITIGSMVILSTYGIINFIKFFVKLRSTLKVRDFYCNSLKVTDLEIQTISWPRVVEKVVRLQKSQRLCVVKDLTEHDIITRIMRKENYLIGMVNKGIIAFPIPCWLPGVGPTVGSRMHGKKCYLMLPKTLEWTLNWCIFQTMFDSKFYVKKDFLTSPSLLKKRLIFMGIAMLLLSPCLVIFPLVYLFLRYAEEFYNHPSTASSRRWSNLSKWILREYNEVDHFFKHRLNNSTVNSLNYFKQFPTPLVSIIAKFISFVSGGLAGILLILGFLGESILEGHVFGRNLLWYTIVFGTIAAVSRKVVVDELQVIDPEGAMSFVVQQTHYMPKRWRGKESSELVRREFESLFQYTITMLLEEMASIFITPYLLIFVVPKRVDDILSFISDFTVYVDGVGDVCSLSLFDFRRHGNRNYGSPHNAVKSMRSSQGKMEKSLLSFQSTYISWEPNADGRKFICNLQKFKEKQIREYTFQTTEASQLGLSIRGQTADIFHRLLPRNIYPGNGVIFNFDPLGLLDADQRACPYILDWYYTYHLPRSDREADSFSHLDETSPEQQDDIWLPLSKPLIETEDEQIWDSNLYRRAQSNLEASTSSAFFQQASTFGHLGREQYSTSRHWWAPTSRQQADPRNSSVGHPQDSFLEPPDFRNHMAASHDSSHRSDWRLTSRGSSHPQDSFFEPPDFGNEYMSCHSSSQHDGDTSDVNLELDQSYSRSNNSWRSPHDLSKTRQMDDDDLEQGLSYHFTDDAPQKDGGSEEDGHGVADISSSTPASLPVRIIPRSSDPV</sequence>
<dbReference type="Gramene" id="LPERR10G02440.1">
    <property type="protein sequence ID" value="LPERR10G02440.1"/>
    <property type="gene ID" value="LPERR10G02440"/>
</dbReference>
<dbReference type="Pfam" id="PF04109">
    <property type="entry name" value="ATG9"/>
    <property type="match status" value="1"/>
</dbReference>
<evidence type="ECO:0000256" key="8">
    <source>
        <dbReference type="ARBA" id="ARBA00023136"/>
    </source>
</evidence>
<evidence type="ECO:0000256" key="3">
    <source>
        <dbReference type="ARBA" id="ARBA00022448"/>
    </source>
</evidence>
<evidence type="ECO:0000256" key="10">
    <source>
        <dbReference type="SAM" id="MobiDB-lite"/>
    </source>
</evidence>
<feature type="region of interest" description="Disordered" evidence="10">
    <location>
        <begin position="956"/>
        <end position="1005"/>
    </location>
</feature>
<comment type="similarity">
    <text evidence="2 9">Belongs to the ATG9 family.</text>
</comment>
<dbReference type="STRING" id="77586.A0A0D9XI07"/>
<evidence type="ECO:0000313" key="12">
    <source>
        <dbReference type="Proteomes" id="UP000032180"/>
    </source>
</evidence>
<dbReference type="PANTHER" id="PTHR13038:SF19">
    <property type="entry name" value="AUTOPHAGY-RELATED PROTEIN 9"/>
    <property type="match status" value="1"/>
</dbReference>
<proteinExistence type="inferred from homology"/>
<feature type="compositionally biased region" description="Polar residues" evidence="10">
    <location>
        <begin position="838"/>
        <end position="856"/>
    </location>
</feature>
<keyword evidence="4 9" id="KW-0812">Transmembrane</keyword>
<evidence type="ECO:0000313" key="11">
    <source>
        <dbReference type="EnsemblPlants" id="LPERR10G02440.1"/>
    </source>
</evidence>
<dbReference type="eggNOG" id="KOG2173">
    <property type="taxonomic scope" value="Eukaryota"/>
</dbReference>
<feature type="transmembrane region" description="Helical" evidence="9">
    <location>
        <begin position="474"/>
        <end position="497"/>
    </location>
</feature>
<evidence type="ECO:0000256" key="2">
    <source>
        <dbReference type="ARBA" id="ARBA00006185"/>
    </source>
</evidence>
<dbReference type="AlphaFoldDB" id="A0A0D9XI07"/>
<dbReference type="Proteomes" id="UP000032180">
    <property type="component" value="Chromosome 10"/>
</dbReference>
<feature type="region of interest" description="Disordered" evidence="10">
    <location>
        <begin position="1"/>
        <end position="26"/>
    </location>
</feature>
<accession>A0A0D9XI07</accession>
<evidence type="ECO:0000256" key="4">
    <source>
        <dbReference type="ARBA" id="ARBA00022692"/>
    </source>
</evidence>
<keyword evidence="12" id="KW-1185">Reference proteome</keyword>
<comment type="function">
    <text evidence="9">Phospholipid scramblase involved in autophagy. Cycles between the preautophagosomal structure/phagophore assembly site (PAS) and the cytoplasmic vesicle pool and supplies membrane for the growing autophagosome. Lipid scramblase activity plays a key role in preautophagosomal structure/phagophore assembly by distributing the phospholipids that arrive through ATG2 from the cytoplasmic to the luminal leaflet of the bilayer, thereby driving autophagosomal membrane expansion.</text>
</comment>
<feature type="compositionally biased region" description="Basic and acidic residues" evidence="10">
    <location>
        <begin position="877"/>
        <end position="886"/>
    </location>
</feature>
<reference evidence="11" key="3">
    <citation type="submission" date="2015-04" db="UniProtKB">
        <authorList>
            <consortium name="EnsemblPlants"/>
        </authorList>
    </citation>
    <scope>IDENTIFICATION</scope>
</reference>
<dbReference type="GO" id="GO:0006869">
    <property type="term" value="P:lipid transport"/>
    <property type="evidence" value="ECO:0007669"/>
    <property type="project" value="UniProtKB-KW"/>
</dbReference>
<dbReference type="PANTHER" id="PTHR13038">
    <property type="entry name" value="APG9 AUTOPHAGY 9"/>
    <property type="match status" value="1"/>
</dbReference>
<keyword evidence="6 9" id="KW-0072">Autophagy</keyword>
<comment type="subcellular location">
    <subcellularLocation>
        <location evidence="1 9">Preautophagosomal structure membrane</location>
        <topology evidence="1 9">Multi-pass membrane protein</topology>
    </subcellularLocation>
</comment>
<dbReference type="GO" id="GO:0061709">
    <property type="term" value="P:reticulophagy"/>
    <property type="evidence" value="ECO:0007669"/>
    <property type="project" value="TreeGrafter"/>
</dbReference>
<keyword evidence="5 9" id="KW-1133">Transmembrane helix</keyword>
<dbReference type="GO" id="GO:0034497">
    <property type="term" value="P:protein localization to phagophore assembly site"/>
    <property type="evidence" value="ECO:0007669"/>
    <property type="project" value="TreeGrafter"/>
</dbReference>
<dbReference type="GO" id="GO:0005776">
    <property type="term" value="C:autophagosome"/>
    <property type="evidence" value="ECO:0007669"/>
    <property type="project" value="TreeGrafter"/>
</dbReference>
<keyword evidence="3 9" id="KW-0813">Transport</keyword>
<evidence type="ECO:0000256" key="1">
    <source>
        <dbReference type="ARBA" id="ARBA00004511"/>
    </source>
</evidence>
<evidence type="ECO:0000256" key="6">
    <source>
        <dbReference type="ARBA" id="ARBA00023006"/>
    </source>
</evidence>
<feature type="transmembrane region" description="Helical" evidence="9">
    <location>
        <begin position="164"/>
        <end position="184"/>
    </location>
</feature>
<reference evidence="11 12" key="1">
    <citation type="submission" date="2012-08" db="EMBL/GenBank/DDBJ databases">
        <title>Oryza genome evolution.</title>
        <authorList>
            <person name="Wing R.A."/>
        </authorList>
    </citation>
    <scope>NUCLEOTIDE SEQUENCE</scope>
</reference>
<comment type="caution">
    <text evidence="9">Lacks conserved residue(s) required for the propagation of feature annotation.</text>
</comment>
<dbReference type="GO" id="GO:0000422">
    <property type="term" value="P:autophagy of mitochondrion"/>
    <property type="evidence" value="ECO:0007669"/>
    <property type="project" value="TreeGrafter"/>
</dbReference>
<name>A0A0D9XI07_9ORYZ</name>
<keyword evidence="7 9" id="KW-0445">Lipid transport</keyword>
<feature type="region of interest" description="Disordered" evidence="10">
    <location>
        <begin position="838"/>
        <end position="924"/>
    </location>
</feature>
<dbReference type="HOGENOM" id="CLU_330511_0_0_1"/>
<feature type="transmembrane region" description="Helical" evidence="9">
    <location>
        <begin position="226"/>
        <end position="248"/>
    </location>
</feature>
<dbReference type="GO" id="GO:0034727">
    <property type="term" value="P:piecemeal microautophagy of the nucleus"/>
    <property type="evidence" value="ECO:0007669"/>
    <property type="project" value="TreeGrafter"/>
</dbReference>
<evidence type="ECO:0000256" key="7">
    <source>
        <dbReference type="ARBA" id="ARBA00023055"/>
    </source>
</evidence>
<protein>
    <recommendedName>
        <fullName evidence="9">Autophagy-related protein 9</fullName>
    </recommendedName>
</protein>
<keyword evidence="8 9" id="KW-0472">Membrane</keyword>
<evidence type="ECO:0000256" key="9">
    <source>
        <dbReference type="RuleBase" id="RU364027"/>
    </source>
</evidence>
<dbReference type="GO" id="GO:0034045">
    <property type="term" value="C:phagophore assembly site membrane"/>
    <property type="evidence" value="ECO:0007669"/>
    <property type="project" value="UniProtKB-SubCell"/>
</dbReference>
<dbReference type="InterPro" id="IPR007241">
    <property type="entry name" value="Autophagy-rel_prot_9"/>
</dbReference>
<organism evidence="11 12">
    <name type="scientific">Leersia perrieri</name>
    <dbReference type="NCBI Taxonomy" id="77586"/>
    <lineage>
        <taxon>Eukaryota</taxon>
        <taxon>Viridiplantae</taxon>
        <taxon>Streptophyta</taxon>
        <taxon>Embryophyta</taxon>
        <taxon>Tracheophyta</taxon>
        <taxon>Spermatophyta</taxon>
        <taxon>Magnoliopsida</taxon>
        <taxon>Liliopsida</taxon>
        <taxon>Poales</taxon>
        <taxon>Poaceae</taxon>
        <taxon>BOP clade</taxon>
        <taxon>Oryzoideae</taxon>
        <taxon>Oryzeae</taxon>
        <taxon>Oryzinae</taxon>
        <taxon>Leersia</taxon>
    </lineage>
</organism>
<reference evidence="12" key="2">
    <citation type="submission" date="2013-12" db="EMBL/GenBank/DDBJ databases">
        <authorList>
            <person name="Yu Y."/>
            <person name="Lee S."/>
            <person name="de Baynast K."/>
            <person name="Wissotski M."/>
            <person name="Liu L."/>
            <person name="Talag J."/>
            <person name="Goicoechea J."/>
            <person name="Angelova A."/>
            <person name="Jetty R."/>
            <person name="Kudrna D."/>
            <person name="Golser W."/>
            <person name="Rivera L."/>
            <person name="Zhang J."/>
            <person name="Wing R."/>
        </authorList>
    </citation>
    <scope>NUCLEOTIDE SEQUENCE</scope>
</reference>
<feature type="transmembrane region" description="Helical" evidence="9">
    <location>
        <begin position="389"/>
        <end position="413"/>
    </location>
</feature>
<evidence type="ECO:0000256" key="5">
    <source>
        <dbReference type="ARBA" id="ARBA00022989"/>
    </source>
</evidence>